<evidence type="ECO:0000313" key="3">
    <source>
        <dbReference type="Proteomes" id="UP000425817"/>
    </source>
</evidence>
<organism evidence="2 3">
    <name type="scientific">Variovorax paradoxus</name>
    <dbReference type="NCBI Taxonomy" id="34073"/>
    <lineage>
        <taxon>Bacteria</taxon>
        <taxon>Pseudomonadati</taxon>
        <taxon>Pseudomonadota</taxon>
        <taxon>Betaproteobacteria</taxon>
        <taxon>Burkholderiales</taxon>
        <taxon>Comamonadaceae</taxon>
        <taxon>Variovorax</taxon>
    </lineage>
</organism>
<dbReference type="OrthoDB" id="5294844at2"/>
<sequence>MTSKAEGPLRGIVVVDLTRVLAGPYCTMVLADLGARVIKVELPVLGDDARHSGPFIDQEGQGPVSGYFFSVNRNKESIALNLKSPEDREIFEALVEEADVLVENFSPGTMHKLGYDWDTVHARWPELVMASISGFGQTGPYRELPAYDMVVQAMGGIMSLTGEENGPPTRVGVSIGDIAAGMFGVMGIQAALLERHRTNRGKHIDVAMLDTQVALLENALVRYQVEGKVPGPIGSRHPSITPFGVFKAKDDPFVLAAGRDAKFAVLCEQLGRAELAQDPRYTTNPLRCENHAALKADIEEALADKTAKQWMAIFKRAGVPCGPLYDVSQLMRDPQIAAREMLVELPLPSGSTLRTAGNPIKFAGDAAPDHRPAPALDQHRQQLLNEINAIQTSRRQK</sequence>
<keyword evidence="1 2" id="KW-0808">Transferase</keyword>
<proteinExistence type="predicted"/>
<dbReference type="SUPFAM" id="SSF89796">
    <property type="entry name" value="CoA-transferase family III (CaiB/BaiF)"/>
    <property type="match status" value="1"/>
</dbReference>
<dbReference type="Proteomes" id="UP000425817">
    <property type="component" value="Chromosome"/>
</dbReference>
<name>A0A6I6HQ84_VARPD</name>
<dbReference type="InterPro" id="IPR050483">
    <property type="entry name" value="CoA-transferase_III_domain"/>
</dbReference>
<accession>A0A6I6HQ84</accession>
<dbReference type="AlphaFoldDB" id="A0A6I6HQ84"/>
<dbReference type="Pfam" id="PF02515">
    <property type="entry name" value="CoA_transf_3"/>
    <property type="match status" value="1"/>
</dbReference>
<dbReference type="EMBL" id="CP046622">
    <property type="protein sequence ID" value="QGW85060.1"/>
    <property type="molecule type" value="Genomic_DNA"/>
</dbReference>
<dbReference type="Gene3D" id="3.40.50.10540">
    <property type="entry name" value="Crotonobetainyl-coa:carnitine coa-transferase, domain 1"/>
    <property type="match status" value="1"/>
</dbReference>
<protein>
    <submittedName>
        <fullName evidence="2">CoA transferase</fullName>
    </submittedName>
</protein>
<dbReference type="GO" id="GO:0008410">
    <property type="term" value="F:CoA-transferase activity"/>
    <property type="evidence" value="ECO:0007669"/>
    <property type="project" value="TreeGrafter"/>
</dbReference>
<dbReference type="Gene3D" id="3.30.1540.10">
    <property type="entry name" value="formyl-coa transferase, domain 3"/>
    <property type="match status" value="1"/>
</dbReference>
<evidence type="ECO:0000313" key="2">
    <source>
        <dbReference type="EMBL" id="QGW85060.1"/>
    </source>
</evidence>
<dbReference type="RefSeq" id="WP_157616758.1">
    <property type="nucleotide sequence ID" value="NZ_CP046622.1"/>
</dbReference>
<dbReference type="InterPro" id="IPR023606">
    <property type="entry name" value="CoA-Trfase_III_dom_1_sf"/>
</dbReference>
<dbReference type="InterPro" id="IPR044855">
    <property type="entry name" value="CoA-Trfase_III_dom3_sf"/>
</dbReference>
<dbReference type="PANTHER" id="PTHR48207:SF3">
    <property type="entry name" value="SUCCINATE--HYDROXYMETHYLGLUTARATE COA-TRANSFERASE"/>
    <property type="match status" value="1"/>
</dbReference>
<reference evidence="2 3" key="1">
    <citation type="submission" date="2019-12" db="EMBL/GenBank/DDBJ databases">
        <title>Hybrid Genome Assemblies of two High G+C Isolates from Undergraduate Microbiology Courses.</title>
        <authorList>
            <person name="Ne Ville C.J."/>
            <person name="Enright D."/>
            <person name="Hernandez I."/>
            <person name="Dodsworth J."/>
            <person name="Orwin P.M."/>
        </authorList>
    </citation>
    <scope>NUCLEOTIDE SEQUENCE [LARGE SCALE GENOMIC DNA]</scope>
    <source>
        <strain evidence="2 3">CSUSB</strain>
    </source>
</reference>
<evidence type="ECO:0000256" key="1">
    <source>
        <dbReference type="ARBA" id="ARBA00022679"/>
    </source>
</evidence>
<dbReference type="PANTHER" id="PTHR48207">
    <property type="entry name" value="SUCCINATE--HYDROXYMETHYLGLUTARATE COA-TRANSFERASE"/>
    <property type="match status" value="1"/>
</dbReference>
<dbReference type="InterPro" id="IPR003673">
    <property type="entry name" value="CoA-Trfase_fam_III"/>
</dbReference>
<gene>
    <name evidence="2" type="ORF">GOQ09_18270</name>
</gene>